<keyword evidence="2" id="KW-0597">Phosphoprotein</keyword>
<dbReference type="PANTHER" id="PTHR43775:SF37">
    <property type="entry name" value="SI:DKEY-61P9.11"/>
    <property type="match status" value="1"/>
</dbReference>
<keyword evidence="1" id="KW-0596">Phosphopantetheine</keyword>
<dbReference type="InterPro" id="IPR014031">
    <property type="entry name" value="Ketoacyl_synth_C"/>
</dbReference>
<evidence type="ECO:0000259" key="3">
    <source>
        <dbReference type="PROSITE" id="PS52004"/>
    </source>
</evidence>
<proteinExistence type="predicted"/>
<dbReference type="SMART" id="SM00825">
    <property type="entry name" value="PKS_KS"/>
    <property type="match status" value="1"/>
</dbReference>
<dbReference type="GeneID" id="20221151"/>
<feature type="non-terminal residue" evidence="4">
    <location>
        <position position="1"/>
    </location>
</feature>
<dbReference type="PANTHER" id="PTHR43775">
    <property type="entry name" value="FATTY ACID SYNTHASE"/>
    <property type="match status" value="1"/>
</dbReference>
<dbReference type="PROSITE" id="PS52004">
    <property type="entry name" value="KS3_2"/>
    <property type="match status" value="1"/>
</dbReference>
<feature type="non-terminal residue" evidence="4">
    <location>
        <position position="170"/>
    </location>
</feature>
<dbReference type="Pfam" id="PF02801">
    <property type="entry name" value="Ketoacyl-synt_C"/>
    <property type="match status" value="1"/>
</dbReference>
<sequence length="170" mass="16238">FALTDGAASVASGRVSFALGLRGACLTLDTACSASLVGLHVGAFEASSGSADSALCGGVNAADHGASRQCAAAGMISPNGRCHTFDARADGYARGDGALVVAVGGAPENYAALAGAAARADGRSASLTAPSGVAQEALLRAVAAVVRAVAAGESKLVLEAHGTGTALGDP</sequence>
<dbReference type="SUPFAM" id="SSF53901">
    <property type="entry name" value="Thiolase-like"/>
    <property type="match status" value="1"/>
</dbReference>
<evidence type="ECO:0000313" key="5">
    <source>
        <dbReference type="Proteomes" id="UP000002729"/>
    </source>
</evidence>
<dbReference type="Proteomes" id="UP000002729">
    <property type="component" value="Unassembled WGS sequence"/>
</dbReference>
<dbReference type="eggNOG" id="KOG1202">
    <property type="taxonomic scope" value="Eukaryota"/>
</dbReference>
<dbReference type="OrthoDB" id="329835at2759"/>
<dbReference type="InterPro" id="IPR020841">
    <property type="entry name" value="PKS_Beta-ketoAc_synthase_dom"/>
</dbReference>
<evidence type="ECO:0000256" key="2">
    <source>
        <dbReference type="ARBA" id="ARBA00022553"/>
    </source>
</evidence>
<accession>F0YKA4</accession>
<dbReference type="InParanoid" id="F0YKA4"/>
<dbReference type="AlphaFoldDB" id="F0YKA4"/>
<feature type="domain" description="Ketosynthase family 3 (KS3)" evidence="3">
    <location>
        <begin position="1"/>
        <end position="170"/>
    </location>
</feature>
<dbReference type="GO" id="GO:0006633">
    <property type="term" value="P:fatty acid biosynthetic process"/>
    <property type="evidence" value="ECO:0007669"/>
    <property type="project" value="TreeGrafter"/>
</dbReference>
<protein>
    <recommendedName>
        <fullName evidence="3">Ketosynthase family 3 (KS3) domain-containing protein</fullName>
    </recommendedName>
</protein>
<dbReference type="RefSeq" id="XP_009040812.1">
    <property type="nucleotide sequence ID" value="XM_009042564.1"/>
</dbReference>
<evidence type="ECO:0000256" key="1">
    <source>
        <dbReference type="ARBA" id="ARBA00022450"/>
    </source>
</evidence>
<dbReference type="InterPro" id="IPR014030">
    <property type="entry name" value="Ketoacyl_synth_N"/>
</dbReference>
<dbReference type="InterPro" id="IPR050091">
    <property type="entry name" value="PKS_NRPS_Biosynth_Enz"/>
</dbReference>
<name>F0YKA4_AURAN</name>
<dbReference type="Pfam" id="PF00109">
    <property type="entry name" value="ketoacyl-synt"/>
    <property type="match status" value="1"/>
</dbReference>
<dbReference type="KEGG" id="aaf:AURANDRAFT_32496"/>
<gene>
    <name evidence="4" type="ORF">AURANDRAFT_32496</name>
</gene>
<dbReference type="InterPro" id="IPR016039">
    <property type="entry name" value="Thiolase-like"/>
</dbReference>
<organism evidence="5">
    <name type="scientific">Aureococcus anophagefferens</name>
    <name type="common">Harmful bloom alga</name>
    <dbReference type="NCBI Taxonomy" id="44056"/>
    <lineage>
        <taxon>Eukaryota</taxon>
        <taxon>Sar</taxon>
        <taxon>Stramenopiles</taxon>
        <taxon>Ochrophyta</taxon>
        <taxon>Pelagophyceae</taxon>
        <taxon>Pelagomonadales</taxon>
        <taxon>Pelagomonadaceae</taxon>
        <taxon>Aureococcus</taxon>
    </lineage>
</organism>
<reference evidence="4 5" key="1">
    <citation type="journal article" date="2011" name="Proc. Natl. Acad. Sci. U.S.A.">
        <title>Niche of harmful alga Aureococcus anophagefferens revealed through ecogenomics.</title>
        <authorList>
            <person name="Gobler C.J."/>
            <person name="Berry D.L."/>
            <person name="Dyhrman S.T."/>
            <person name="Wilhelm S.W."/>
            <person name="Salamov A."/>
            <person name="Lobanov A.V."/>
            <person name="Zhang Y."/>
            <person name="Collier J.L."/>
            <person name="Wurch L.L."/>
            <person name="Kustka A.B."/>
            <person name="Dill B.D."/>
            <person name="Shah M."/>
            <person name="VerBerkmoes N.C."/>
            <person name="Kuo A."/>
            <person name="Terry A."/>
            <person name="Pangilinan J."/>
            <person name="Lindquist E.A."/>
            <person name="Lucas S."/>
            <person name="Paulsen I.T."/>
            <person name="Hattenrath-Lehmann T.K."/>
            <person name="Talmage S.C."/>
            <person name="Walker E.A."/>
            <person name="Koch F."/>
            <person name="Burson A.M."/>
            <person name="Marcoval M.A."/>
            <person name="Tang Y.Z."/>
            <person name="Lecleir G.R."/>
            <person name="Coyne K.J."/>
            <person name="Berg G.M."/>
            <person name="Bertrand E.M."/>
            <person name="Saito M.A."/>
            <person name="Gladyshev V.N."/>
            <person name="Grigoriev I.V."/>
        </authorList>
    </citation>
    <scope>NUCLEOTIDE SEQUENCE [LARGE SCALE GENOMIC DNA]</scope>
    <source>
        <strain evidence="5">CCMP 1984</strain>
    </source>
</reference>
<keyword evidence="5" id="KW-1185">Reference proteome</keyword>
<dbReference type="Gene3D" id="3.40.47.10">
    <property type="match status" value="1"/>
</dbReference>
<dbReference type="GO" id="GO:0004312">
    <property type="term" value="F:fatty acid synthase activity"/>
    <property type="evidence" value="ECO:0007669"/>
    <property type="project" value="TreeGrafter"/>
</dbReference>
<dbReference type="EMBL" id="GL833151">
    <property type="protein sequence ID" value="EGB04425.1"/>
    <property type="molecule type" value="Genomic_DNA"/>
</dbReference>
<evidence type="ECO:0000313" key="4">
    <source>
        <dbReference type="EMBL" id="EGB04425.1"/>
    </source>
</evidence>